<dbReference type="AlphaFoldDB" id="A0A1R3GBZ5"/>
<dbReference type="Gramene" id="OMO55605">
    <property type="protein sequence ID" value="OMO55605"/>
    <property type="gene ID" value="CCACVL1_27153"/>
</dbReference>
<name>A0A1R3GBZ5_COCAP</name>
<accession>A0A1R3GBZ5</accession>
<evidence type="ECO:0000313" key="3">
    <source>
        <dbReference type="Proteomes" id="UP000188268"/>
    </source>
</evidence>
<evidence type="ECO:0000313" key="2">
    <source>
        <dbReference type="EMBL" id="OMO55605.1"/>
    </source>
</evidence>
<dbReference type="Proteomes" id="UP000188268">
    <property type="component" value="Unassembled WGS sequence"/>
</dbReference>
<feature type="region of interest" description="Disordered" evidence="1">
    <location>
        <begin position="1"/>
        <end position="22"/>
    </location>
</feature>
<evidence type="ECO:0000256" key="1">
    <source>
        <dbReference type="SAM" id="MobiDB-lite"/>
    </source>
</evidence>
<reference evidence="2 3" key="1">
    <citation type="submission" date="2013-09" db="EMBL/GenBank/DDBJ databases">
        <title>Corchorus capsularis genome sequencing.</title>
        <authorList>
            <person name="Alam M."/>
            <person name="Haque M.S."/>
            <person name="Islam M.S."/>
            <person name="Emdad E.M."/>
            <person name="Islam M.M."/>
            <person name="Ahmed B."/>
            <person name="Halim A."/>
            <person name="Hossen Q.M.M."/>
            <person name="Hossain M.Z."/>
            <person name="Ahmed R."/>
            <person name="Khan M.M."/>
            <person name="Islam R."/>
            <person name="Rashid M.M."/>
            <person name="Khan S.A."/>
            <person name="Rahman M.S."/>
            <person name="Alam M."/>
        </authorList>
    </citation>
    <scope>NUCLEOTIDE SEQUENCE [LARGE SCALE GENOMIC DNA]</scope>
    <source>
        <strain evidence="3">cv. CVL-1</strain>
        <tissue evidence="2">Whole seedling</tissue>
    </source>
</reference>
<protein>
    <submittedName>
        <fullName evidence="2">Uncharacterized protein</fullName>
    </submittedName>
</protein>
<proteinExistence type="predicted"/>
<sequence>MGHEKLPEFSPLNPHTTVTSMSSHSAVAGTVTAKTSSLDSIQLYLTAIKSPDSTLSFPPNSLLFPSLQTHPQHPLPRRRLPPLHRHLLSRLLPLPLPLRPLLRPLPFLVQRYHLLFPPHFTPPHSNP</sequence>
<comment type="caution">
    <text evidence="2">The sequence shown here is derived from an EMBL/GenBank/DDBJ whole genome shotgun (WGS) entry which is preliminary data.</text>
</comment>
<gene>
    <name evidence="2" type="ORF">CCACVL1_27153</name>
</gene>
<dbReference type="EMBL" id="AWWV01014634">
    <property type="protein sequence ID" value="OMO55605.1"/>
    <property type="molecule type" value="Genomic_DNA"/>
</dbReference>
<keyword evidence="3" id="KW-1185">Reference proteome</keyword>
<feature type="compositionally biased region" description="Polar residues" evidence="1">
    <location>
        <begin position="13"/>
        <end position="22"/>
    </location>
</feature>
<organism evidence="2 3">
    <name type="scientific">Corchorus capsularis</name>
    <name type="common">Jute</name>
    <dbReference type="NCBI Taxonomy" id="210143"/>
    <lineage>
        <taxon>Eukaryota</taxon>
        <taxon>Viridiplantae</taxon>
        <taxon>Streptophyta</taxon>
        <taxon>Embryophyta</taxon>
        <taxon>Tracheophyta</taxon>
        <taxon>Spermatophyta</taxon>
        <taxon>Magnoliopsida</taxon>
        <taxon>eudicotyledons</taxon>
        <taxon>Gunneridae</taxon>
        <taxon>Pentapetalae</taxon>
        <taxon>rosids</taxon>
        <taxon>malvids</taxon>
        <taxon>Malvales</taxon>
        <taxon>Malvaceae</taxon>
        <taxon>Grewioideae</taxon>
        <taxon>Apeibeae</taxon>
        <taxon>Corchorus</taxon>
    </lineage>
</organism>